<protein>
    <recommendedName>
        <fullName evidence="2">DUF115 domain-containing protein</fullName>
    </recommendedName>
</protein>
<proteinExistence type="predicted"/>
<dbReference type="AlphaFoldDB" id="A0A6M3L5P9"/>
<reference evidence="1" key="1">
    <citation type="submission" date="2020-03" db="EMBL/GenBank/DDBJ databases">
        <title>The deep terrestrial virosphere.</title>
        <authorList>
            <person name="Holmfeldt K."/>
            <person name="Nilsson E."/>
            <person name="Simone D."/>
            <person name="Lopez-Fernandez M."/>
            <person name="Wu X."/>
            <person name="de Brujin I."/>
            <person name="Lundin D."/>
            <person name="Andersson A."/>
            <person name="Bertilsson S."/>
            <person name="Dopson M."/>
        </authorList>
    </citation>
    <scope>NUCLEOTIDE SEQUENCE</scope>
    <source>
        <strain evidence="1">MM415B02461</strain>
    </source>
</reference>
<organism evidence="1">
    <name type="scientific">viral metagenome</name>
    <dbReference type="NCBI Taxonomy" id="1070528"/>
    <lineage>
        <taxon>unclassified sequences</taxon>
        <taxon>metagenomes</taxon>
        <taxon>organismal metagenomes</taxon>
    </lineage>
</organism>
<dbReference type="EMBL" id="MT142884">
    <property type="protein sequence ID" value="QJA90000.1"/>
    <property type="molecule type" value="Genomic_DNA"/>
</dbReference>
<dbReference type="Gene3D" id="3.90.1480.10">
    <property type="entry name" value="Alpha-2,3-sialyltransferase"/>
    <property type="match status" value="1"/>
</dbReference>
<name>A0A6M3L5P9_9ZZZZ</name>
<gene>
    <name evidence="1" type="ORF">MM415B02461_0002</name>
</gene>
<sequence>MIQKHHDVLELKNIHKGQRAFILGNGYSAMYYDSEKMAMNGTLIGCNRAFEVHPLTYLIFQDRALANVCGKFTGIKICPYRKALHEHLDSKTTFYVNFVKHSEKDSFDFTHSGGLALQIACFMGFDEILLVGCDCCFLDSGGGKLTSNIFEDKHYKRIAGKPHTQKKAEKRNNGVTTVGSLERFAKIFKSIYNKNKGAQFIRKMGHWGIVDIPHIEYEGFWTDYHPERAAHYVRTNRG</sequence>
<evidence type="ECO:0000313" key="1">
    <source>
        <dbReference type="EMBL" id="QJA90000.1"/>
    </source>
</evidence>
<accession>A0A6M3L5P9</accession>
<evidence type="ECO:0008006" key="2">
    <source>
        <dbReference type="Google" id="ProtNLM"/>
    </source>
</evidence>